<dbReference type="PANTHER" id="PTHR11595">
    <property type="entry name" value="EF-HAND AND COILED-COIL DOMAIN-CONTAINING FAMILY MEMBER"/>
    <property type="match status" value="1"/>
</dbReference>
<keyword evidence="3" id="KW-0648">Protein biosynthesis</keyword>
<dbReference type="PANTHER" id="PTHR11595:SF21">
    <property type="entry name" value="ELONGATION FACTOR 1-BETA"/>
    <property type="match status" value="1"/>
</dbReference>
<dbReference type="GO" id="GO:0006414">
    <property type="term" value="P:translational elongation"/>
    <property type="evidence" value="ECO:0000318"/>
    <property type="project" value="GO_Central"/>
</dbReference>
<proteinExistence type="inferred from homology"/>
<dbReference type="PROSITE" id="PS00824">
    <property type="entry name" value="EF1BD_1"/>
    <property type="match status" value="1"/>
</dbReference>
<organism evidence="4 5">
    <name type="scientific">Pristionchus pacificus</name>
    <name type="common">Parasitic nematode worm</name>
    <dbReference type="NCBI Taxonomy" id="54126"/>
    <lineage>
        <taxon>Eukaryota</taxon>
        <taxon>Metazoa</taxon>
        <taxon>Ecdysozoa</taxon>
        <taxon>Nematoda</taxon>
        <taxon>Chromadorea</taxon>
        <taxon>Rhabditida</taxon>
        <taxon>Rhabditina</taxon>
        <taxon>Diplogasteromorpha</taxon>
        <taxon>Diplogasteroidea</taxon>
        <taxon>Neodiplogasteridae</taxon>
        <taxon>Pristionchus</taxon>
    </lineage>
</organism>
<dbReference type="GO" id="GO:0003746">
    <property type="term" value="F:translation elongation factor activity"/>
    <property type="evidence" value="ECO:0007669"/>
    <property type="project" value="UniProtKB-KW"/>
</dbReference>
<evidence type="ECO:0000313" key="4">
    <source>
        <dbReference type="EnsemblMetazoa" id="PPA08668.1"/>
    </source>
</evidence>
<dbReference type="GO" id="GO:0005085">
    <property type="term" value="F:guanyl-nucleotide exchange factor activity"/>
    <property type="evidence" value="ECO:0000318"/>
    <property type="project" value="GO_Central"/>
</dbReference>
<dbReference type="InterPro" id="IPR036219">
    <property type="entry name" value="eEF-1beta-like_sf"/>
</dbReference>
<dbReference type="InterPro" id="IPR049720">
    <property type="entry name" value="EF1B_bsu/dsu"/>
</dbReference>
<protein>
    <submittedName>
        <fullName evidence="4">Eef-1B.2</fullName>
    </submittedName>
</protein>
<comment type="similarity">
    <text evidence="1">Belongs to the EF-1-beta/EF-1-delta family.</text>
</comment>
<dbReference type="GO" id="GO:0070475">
    <property type="term" value="P:rRNA base methylation"/>
    <property type="evidence" value="ECO:0007669"/>
    <property type="project" value="InterPro"/>
</dbReference>
<dbReference type="Pfam" id="PF00736">
    <property type="entry name" value="EF1_GNE"/>
    <property type="match status" value="1"/>
</dbReference>
<dbReference type="Pfam" id="PF10587">
    <property type="entry name" value="EF-1_beta_acid"/>
    <property type="match status" value="1"/>
</dbReference>
<dbReference type="GO" id="GO:0005853">
    <property type="term" value="C:eukaryotic translation elongation factor 1 complex"/>
    <property type="evidence" value="ECO:0007669"/>
    <property type="project" value="InterPro"/>
</dbReference>
<dbReference type="CDD" id="cd00292">
    <property type="entry name" value="EF1B"/>
    <property type="match status" value="1"/>
</dbReference>
<dbReference type="SUPFAM" id="SSF54984">
    <property type="entry name" value="eEF-1beta-like"/>
    <property type="match status" value="1"/>
</dbReference>
<reference evidence="5" key="1">
    <citation type="journal article" date="2008" name="Nat. Genet.">
        <title>The Pristionchus pacificus genome provides a unique perspective on nematode lifestyle and parasitism.</title>
        <authorList>
            <person name="Dieterich C."/>
            <person name="Clifton S.W."/>
            <person name="Schuster L.N."/>
            <person name="Chinwalla A."/>
            <person name="Delehaunty K."/>
            <person name="Dinkelacker I."/>
            <person name="Fulton L."/>
            <person name="Fulton R."/>
            <person name="Godfrey J."/>
            <person name="Minx P."/>
            <person name="Mitreva M."/>
            <person name="Roeseler W."/>
            <person name="Tian H."/>
            <person name="Witte H."/>
            <person name="Yang S.P."/>
            <person name="Wilson R.K."/>
            <person name="Sommer R.J."/>
        </authorList>
    </citation>
    <scope>NUCLEOTIDE SEQUENCE [LARGE SCALE GENOMIC DNA]</scope>
    <source>
        <strain evidence="5">PS312</strain>
    </source>
</reference>
<gene>
    <name evidence="4" type="primary">WBGene00098222</name>
</gene>
<dbReference type="GO" id="GO:0005829">
    <property type="term" value="C:cytosol"/>
    <property type="evidence" value="ECO:0000318"/>
    <property type="project" value="GO_Central"/>
</dbReference>
<dbReference type="AlphaFoldDB" id="A0A2A6C6J8"/>
<dbReference type="InterPro" id="IPR018940">
    <property type="entry name" value="EF-1_beta_acid_region_euk"/>
</dbReference>
<dbReference type="SMART" id="SM01182">
    <property type="entry name" value="EF-1_beta_acid"/>
    <property type="match status" value="1"/>
</dbReference>
<reference evidence="4" key="2">
    <citation type="submission" date="2022-06" db="UniProtKB">
        <authorList>
            <consortium name="EnsemblMetazoa"/>
        </authorList>
    </citation>
    <scope>IDENTIFICATION</scope>
    <source>
        <strain evidence="4">PS312</strain>
    </source>
</reference>
<name>A0A2A6C6J8_PRIPA</name>
<dbReference type="OrthoDB" id="331763at2759"/>
<accession>A0A2A6C6J8</accession>
<dbReference type="Gene3D" id="3.30.70.60">
    <property type="match status" value="1"/>
</dbReference>
<dbReference type="GO" id="GO:0070042">
    <property type="term" value="F:rRNA (uridine-N3-)-methyltransferase activity"/>
    <property type="evidence" value="ECO:0007669"/>
    <property type="project" value="InterPro"/>
</dbReference>
<dbReference type="Proteomes" id="UP000005239">
    <property type="component" value="Unassembled WGS sequence"/>
</dbReference>
<evidence type="ECO:0000313" key="5">
    <source>
        <dbReference type="Proteomes" id="UP000005239"/>
    </source>
</evidence>
<dbReference type="Pfam" id="PF10354">
    <property type="entry name" value="BMT5-like"/>
    <property type="match status" value="1"/>
</dbReference>
<keyword evidence="5" id="KW-1185">Reference proteome</keyword>
<evidence type="ECO:0000256" key="1">
    <source>
        <dbReference type="ARBA" id="ARBA00007411"/>
    </source>
</evidence>
<dbReference type="InterPro" id="IPR019446">
    <property type="entry name" value="BMT5-like"/>
</dbReference>
<dbReference type="InterPro" id="IPR001326">
    <property type="entry name" value="Transl_elong_EF1B_B/D_CS"/>
</dbReference>
<evidence type="ECO:0000256" key="2">
    <source>
        <dbReference type="ARBA" id="ARBA00022768"/>
    </source>
</evidence>
<dbReference type="InterPro" id="IPR014038">
    <property type="entry name" value="EF1B_bsu/dsu_GNE"/>
</dbReference>
<accession>A0A8R1U6R5</accession>
<keyword evidence="2" id="KW-0251">Elongation factor</keyword>
<dbReference type="SMART" id="SM00888">
    <property type="entry name" value="EF1_GNE"/>
    <property type="match status" value="1"/>
</dbReference>
<dbReference type="InterPro" id="IPR014717">
    <property type="entry name" value="Transl_elong_EF1B/ribsomal_bS6"/>
</dbReference>
<dbReference type="EnsemblMetazoa" id="PPA08668.1">
    <property type="protein sequence ID" value="PPA08668.1"/>
    <property type="gene ID" value="WBGene00098222"/>
</dbReference>
<dbReference type="FunFam" id="3.30.70.60:FF:000001">
    <property type="entry name" value="Elongation factor 1-beta 1 like"/>
    <property type="match status" value="1"/>
</dbReference>
<evidence type="ECO:0000256" key="3">
    <source>
        <dbReference type="ARBA" id="ARBA00022917"/>
    </source>
</evidence>
<sequence>MSDGLLSEVSALLGARLAVRAADEAHFGGKQVYTSVKPSTSCGSSGSDDPLSSAISRAKHIAQSALGGAGSDAGKVLSEVAALRKEVSGLKGDLDAIKGLLEKLSLGGVAPAAAKAAAPAAPGKEEKQVDDSTQSLPSTSVALDPPIYYDRRHVLIVGDGDLSFSLALSRLLQYYPTRITATVLEANEEEFLQRYGPAAANTLAQLKAHFPKTSLRFNTDATKLETYPDIDYSSVDVLVFNFPHPGGKTNLKYSRRLLNGFLRSARIVISEQAELHLALARLQSGICVRPGVVSSPSEPYHEKDSWQVLEIAASNGFLVDRLEIFDPFDFPGYGAAGYRRGVKGFENKIGAQRIVMKSCSNSLTLSLQELRLLNQDQPGNVFHCLRPFHRHDLSIVYGDGSSLTVDECDSLERQFVDHLKDLFGGMMARQEEVIEIRSVDPKNRPNRIYRLWWQSVQSPMNKDRCNSFHEEMKVVMTRFFKVSGLPLFAEDEDFDLFGSDDSDDEEKKAVVAQRLKEYQDKKSKKAGPIAKSSVILDVKPWDDETSMDELEANVRSIEMDGLVWGGGKRLPIGYGIHKLQIICVVEDDKVSVDDLIEKITEGFPDHCQSVDIHAFNKI</sequence>